<dbReference type="RefSeq" id="WP_097381096.1">
    <property type="nucleotide sequence ID" value="NZ_NXNI01000001.1"/>
</dbReference>
<sequence>MAVSGSLWRLLPRPVREVPADLAAIIAVVVATNLAVFAPVVRDTWLRVPLGFAFVLFGPGYSFVAALFPERATRPGRGGDATGDDEFEADPVRLRPLDGPIPDAERAVLSVASSVAIVPLLGLAIHFAPVAIRLRSIVVVLSAVTVAMVAVATARRRSISPEARFRTPHRRWAAATRTALFDPDSRAETGLAILAATTLVLAVGGVGYAVTAPQHGETFTEVAVLTDADGEPTADVPSSAAGDGTEGVFVTLENNERRTVSYTVVAVAQRIASDGDPGTATVLEQNELRRFEPRLAHGETWTHSHDIEPTLTGDTVRVAWLVYADADVPATPTLENADYSTHRWVDVPTE</sequence>
<name>A0A2A5QZI1_9EURY</name>
<gene>
    <name evidence="3" type="ORF">CP557_17530</name>
</gene>
<keyword evidence="1" id="KW-1133">Transmembrane helix</keyword>
<reference evidence="3 4" key="1">
    <citation type="submission" date="2017-09" db="EMBL/GenBank/DDBJ databases">
        <title>Genome sequences of Natrinema ejinorence JCM 13890T.</title>
        <authorList>
            <person name="Roh S.W."/>
            <person name="Kim Y.B."/>
            <person name="Kim J.Y."/>
        </authorList>
    </citation>
    <scope>NUCLEOTIDE SEQUENCE [LARGE SCALE GENOMIC DNA]</scope>
    <source>
        <strain evidence="3 4">JCM 13890</strain>
    </source>
</reference>
<dbReference type="Proteomes" id="UP000219689">
    <property type="component" value="Unassembled WGS sequence"/>
</dbReference>
<dbReference type="InterPro" id="IPR011674">
    <property type="entry name" value="DUF1616"/>
</dbReference>
<dbReference type="Pfam" id="PF07760">
    <property type="entry name" value="DUF1616"/>
    <property type="match status" value="1"/>
</dbReference>
<evidence type="ECO:0000313" key="3">
    <source>
        <dbReference type="EMBL" id="PCR92169.1"/>
    </source>
</evidence>
<comment type="caution">
    <text evidence="3">The sequence shown here is derived from an EMBL/GenBank/DDBJ whole genome shotgun (WGS) entry which is preliminary data.</text>
</comment>
<keyword evidence="1" id="KW-0472">Membrane</keyword>
<evidence type="ECO:0000259" key="2">
    <source>
        <dbReference type="Pfam" id="PF07760"/>
    </source>
</evidence>
<protein>
    <recommendedName>
        <fullName evidence="2">DUF1616 domain-containing protein</fullName>
    </recommendedName>
</protein>
<feature type="transmembrane region" description="Helical" evidence="1">
    <location>
        <begin position="20"/>
        <end position="40"/>
    </location>
</feature>
<dbReference type="OrthoDB" id="82282at2157"/>
<feature type="domain" description="DUF1616" evidence="2">
    <location>
        <begin position="25"/>
        <end position="346"/>
    </location>
</feature>
<feature type="transmembrane region" description="Helical" evidence="1">
    <location>
        <begin position="134"/>
        <end position="154"/>
    </location>
</feature>
<dbReference type="PIRSF" id="PIRSF018671">
    <property type="entry name" value="UCP018671"/>
    <property type="match status" value="1"/>
</dbReference>
<keyword evidence="1" id="KW-0812">Transmembrane</keyword>
<keyword evidence="4" id="KW-1185">Reference proteome</keyword>
<dbReference type="AlphaFoldDB" id="A0A2A5QZI1"/>
<dbReference type="EMBL" id="NXNI01000001">
    <property type="protein sequence ID" value="PCR92169.1"/>
    <property type="molecule type" value="Genomic_DNA"/>
</dbReference>
<proteinExistence type="predicted"/>
<dbReference type="InterPro" id="IPR014495">
    <property type="entry name" value="UCP018671"/>
</dbReference>
<feature type="transmembrane region" description="Helical" evidence="1">
    <location>
        <begin position="46"/>
        <end position="68"/>
    </location>
</feature>
<evidence type="ECO:0000313" key="4">
    <source>
        <dbReference type="Proteomes" id="UP000219689"/>
    </source>
</evidence>
<accession>A0A2A5QZI1</accession>
<evidence type="ECO:0000256" key="1">
    <source>
        <dbReference type="SAM" id="Phobius"/>
    </source>
</evidence>
<organism evidence="3 4">
    <name type="scientific">Natrinema ejinorense</name>
    <dbReference type="NCBI Taxonomy" id="373386"/>
    <lineage>
        <taxon>Archaea</taxon>
        <taxon>Methanobacteriati</taxon>
        <taxon>Methanobacteriota</taxon>
        <taxon>Stenosarchaea group</taxon>
        <taxon>Halobacteria</taxon>
        <taxon>Halobacteriales</taxon>
        <taxon>Natrialbaceae</taxon>
        <taxon>Natrinema</taxon>
    </lineage>
</organism>
<feature type="transmembrane region" description="Helical" evidence="1">
    <location>
        <begin position="191"/>
        <end position="210"/>
    </location>
</feature>
<feature type="transmembrane region" description="Helical" evidence="1">
    <location>
        <begin position="107"/>
        <end position="128"/>
    </location>
</feature>